<accession>A0A370E353</accession>
<dbReference type="InterPro" id="IPR058679">
    <property type="entry name" value="RlmG_N"/>
</dbReference>
<dbReference type="PANTHER" id="PTHR47816">
    <property type="entry name" value="RIBOSOMAL RNA SMALL SUBUNIT METHYLTRANSFERASE C"/>
    <property type="match status" value="1"/>
</dbReference>
<reference evidence="3 4" key="1">
    <citation type="journal article" date="2018" name="ISME J.">
        <title>Endosymbiont genomes yield clues of tubeworm success.</title>
        <authorList>
            <person name="Li Y."/>
            <person name="Liles M.R."/>
            <person name="Halanych K.M."/>
        </authorList>
    </citation>
    <scope>NUCLEOTIDE SEQUENCE [LARGE SCALE GENOMIC DNA]</scope>
    <source>
        <strain evidence="3">A1422</strain>
    </source>
</reference>
<protein>
    <recommendedName>
        <fullName evidence="2">RlmG N-terminal domain-containing protein</fullName>
    </recommendedName>
</protein>
<gene>
    <name evidence="3" type="ORF">DIZ79_01695</name>
</gene>
<dbReference type="InterPro" id="IPR046977">
    <property type="entry name" value="RsmC/RlmG"/>
</dbReference>
<dbReference type="PANTHER" id="PTHR47816:SF5">
    <property type="entry name" value="RIBOSOMAL RNA LARGE SUBUNIT METHYLTRANSFERASE G"/>
    <property type="match status" value="1"/>
</dbReference>
<dbReference type="EMBL" id="QFXD01000031">
    <property type="protein sequence ID" value="RDH93088.1"/>
    <property type="molecule type" value="Genomic_DNA"/>
</dbReference>
<dbReference type="Gene3D" id="3.40.50.150">
    <property type="entry name" value="Vaccinia Virus protein VP39"/>
    <property type="match status" value="1"/>
</dbReference>
<comment type="caution">
    <text evidence="3">The sequence shown here is derived from an EMBL/GenBank/DDBJ whole genome shotgun (WGS) entry which is preliminary data.</text>
</comment>
<name>A0A370E353_9GAMM</name>
<dbReference type="Proteomes" id="UP000255508">
    <property type="component" value="Unassembled WGS sequence"/>
</dbReference>
<evidence type="ECO:0000259" key="2">
    <source>
        <dbReference type="Pfam" id="PF26049"/>
    </source>
</evidence>
<dbReference type="GO" id="GO:0032259">
    <property type="term" value="P:methylation"/>
    <property type="evidence" value="ECO:0007669"/>
    <property type="project" value="UniProtKB-KW"/>
</dbReference>
<dbReference type="Pfam" id="PF26049">
    <property type="entry name" value="RLMG_N"/>
    <property type="match status" value="1"/>
</dbReference>
<dbReference type="GO" id="GO:0008757">
    <property type="term" value="F:S-adenosylmethionine-dependent methyltransferase activity"/>
    <property type="evidence" value="ECO:0007669"/>
    <property type="project" value="InterPro"/>
</dbReference>
<sequence>MAHFSTPFGKFLLSRYPKRKKETLRAWDAADEYLLSFLAEKDLLSQSSKILILNDSFGALGTALALFSPVSQGDLFIAEEATRVNLSANGLPVDAVTIIDSLQTHRTRYDLVLVRVTKTLALLVEDFQGLEWVKILADKVIESISKLLTPALQKVRINASIGIAL</sequence>
<proteinExistence type="predicted"/>
<dbReference type="InterPro" id="IPR029063">
    <property type="entry name" value="SAM-dependent_MTases_sf"/>
</dbReference>
<dbReference type="AlphaFoldDB" id="A0A370E353"/>
<evidence type="ECO:0000313" key="3">
    <source>
        <dbReference type="EMBL" id="RDH93088.1"/>
    </source>
</evidence>
<feature type="domain" description="RlmG N-terminal" evidence="2">
    <location>
        <begin position="1"/>
        <end position="130"/>
    </location>
</feature>
<organism evidence="3 4">
    <name type="scientific">endosymbiont of Lamellibrachia luymesi</name>
    <dbReference type="NCBI Taxonomy" id="2200907"/>
    <lineage>
        <taxon>Bacteria</taxon>
        <taxon>Pseudomonadati</taxon>
        <taxon>Pseudomonadota</taxon>
        <taxon>Gammaproteobacteria</taxon>
        <taxon>sulfur-oxidizing symbionts</taxon>
    </lineage>
</organism>
<evidence type="ECO:0000256" key="1">
    <source>
        <dbReference type="ARBA" id="ARBA00022603"/>
    </source>
</evidence>
<evidence type="ECO:0000313" key="4">
    <source>
        <dbReference type="Proteomes" id="UP000255508"/>
    </source>
</evidence>
<keyword evidence="1" id="KW-0489">Methyltransferase</keyword>
<keyword evidence="1" id="KW-0808">Transferase</keyword>